<evidence type="ECO:0000256" key="6">
    <source>
        <dbReference type="ARBA" id="ARBA00023136"/>
    </source>
</evidence>
<feature type="transmembrane region" description="Helical" evidence="7">
    <location>
        <begin position="382"/>
        <end position="402"/>
    </location>
</feature>
<evidence type="ECO:0000256" key="1">
    <source>
        <dbReference type="ARBA" id="ARBA00004651"/>
    </source>
</evidence>
<feature type="transmembrane region" description="Helical" evidence="7">
    <location>
        <begin position="197"/>
        <end position="216"/>
    </location>
</feature>
<dbReference type="PANTHER" id="PTHR43045">
    <property type="entry name" value="SHIKIMATE TRANSPORTER"/>
    <property type="match status" value="1"/>
</dbReference>
<dbReference type="EMBL" id="BAAASD010000084">
    <property type="protein sequence ID" value="GAA2375780.1"/>
    <property type="molecule type" value="Genomic_DNA"/>
</dbReference>
<evidence type="ECO:0000313" key="10">
    <source>
        <dbReference type="Proteomes" id="UP001500253"/>
    </source>
</evidence>
<evidence type="ECO:0000256" key="5">
    <source>
        <dbReference type="ARBA" id="ARBA00022989"/>
    </source>
</evidence>
<feature type="transmembrane region" description="Helical" evidence="7">
    <location>
        <begin position="122"/>
        <end position="142"/>
    </location>
</feature>
<dbReference type="InterPro" id="IPR020846">
    <property type="entry name" value="MFS_dom"/>
</dbReference>
<keyword evidence="6 7" id="KW-0472">Membrane</keyword>
<evidence type="ECO:0000256" key="3">
    <source>
        <dbReference type="ARBA" id="ARBA00022475"/>
    </source>
</evidence>
<feature type="transmembrane region" description="Helical" evidence="7">
    <location>
        <begin position="408"/>
        <end position="430"/>
    </location>
</feature>
<evidence type="ECO:0000256" key="4">
    <source>
        <dbReference type="ARBA" id="ARBA00022692"/>
    </source>
</evidence>
<dbReference type="RefSeq" id="WP_346179459.1">
    <property type="nucleotide sequence ID" value="NZ_BAAASD010000084.1"/>
</dbReference>
<evidence type="ECO:0000256" key="7">
    <source>
        <dbReference type="SAM" id="Phobius"/>
    </source>
</evidence>
<feature type="transmembrane region" description="Helical" evidence="7">
    <location>
        <begin position="163"/>
        <end position="185"/>
    </location>
</feature>
<dbReference type="PANTHER" id="PTHR43045:SF1">
    <property type="entry name" value="SHIKIMATE TRANSPORTER"/>
    <property type="match status" value="1"/>
</dbReference>
<sequence>MSRIHVTDESTAQRHEVPPAVTRRTALAGMIGTTIEWYDFYIYGLAAALVFGTAFFPEFSSTAGTLAAFATFAVGFVARPLGGVIFGHLGDRVGRKNALMLTLFLMGAATVVVGLLPDYQAIGIWAPILLVTLRFLQGFAVGGEWGGAVTMVVESSPRHRRGLYGSLPQMGVPLGLVLSSSVFAVVSTLPDDDLLAWGWRIPFLLSIVLIAVGLFLRSRITETQAFTRMKESGQGRKMPAVEALRHHWKAIALTVGMYVSAGVPFYIVSVFVLSYGSSHLGLPRSVLLTGMLIAAGAEALTVPCFGALSDRLGRRPVFLAAAGFTALLAFPFFWLLAAGQTGLTWLALLLALAVAHAGMYGPTAALYAEMFSVNVRYTGTSIGYQLGGVVAGFVPLAAGALVSAAGGAAWPIASIWAGAALVGLVCASVVRETRGCELGSDRHVGG</sequence>
<evidence type="ECO:0000256" key="2">
    <source>
        <dbReference type="ARBA" id="ARBA00022448"/>
    </source>
</evidence>
<reference evidence="10" key="1">
    <citation type="journal article" date="2019" name="Int. J. Syst. Evol. Microbiol.">
        <title>The Global Catalogue of Microorganisms (GCM) 10K type strain sequencing project: providing services to taxonomists for standard genome sequencing and annotation.</title>
        <authorList>
            <consortium name="The Broad Institute Genomics Platform"/>
            <consortium name="The Broad Institute Genome Sequencing Center for Infectious Disease"/>
            <person name="Wu L."/>
            <person name="Ma J."/>
        </authorList>
    </citation>
    <scope>NUCLEOTIDE SEQUENCE [LARGE SCALE GENOMIC DNA]</scope>
    <source>
        <strain evidence="10">JCM 4316</strain>
    </source>
</reference>
<proteinExistence type="predicted"/>
<evidence type="ECO:0000313" key="9">
    <source>
        <dbReference type="EMBL" id="GAA2375780.1"/>
    </source>
</evidence>
<keyword evidence="3" id="KW-1003">Cell membrane</keyword>
<comment type="subcellular location">
    <subcellularLocation>
        <location evidence="1">Cell membrane</location>
        <topology evidence="1">Multi-pass membrane protein</topology>
    </subcellularLocation>
</comment>
<dbReference type="InterPro" id="IPR011701">
    <property type="entry name" value="MFS"/>
</dbReference>
<dbReference type="SUPFAM" id="SSF103473">
    <property type="entry name" value="MFS general substrate transporter"/>
    <property type="match status" value="1"/>
</dbReference>
<keyword evidence="2" id="KW-0813">Transport</keyword>
<dbReference type="PROSITE" id="PS50850">
    <property type="entry name" value="MFS"/>
    <property type="match status" value="1"/>
</dbReference>
<feature type="transmembrane region" description="Helical" evidence="7">
    <location>
        <begin position="250"/>
        <end position="273"/>
    </location>
</feature>
<evidence type="ECO:0000259" key="8">
    <source>
        <dbReference type="PROSITE" id="PS50850"/>
    </source>
</evidence>
<keyword evidence="5 7" id="KW-1133">Transmembrane helix</keyword>
<protein>
    <submittedName>
        <fullName evidence="9">MFS transporter</fullName>
    </submittedName>
</protein>
<feature type="domain" description="Major facilitator superfamily (MFS) profile" evidence="8">
    <location>
        <begin position="25"/>
        <end position="435"/>
    </location>
</feature>
<feature type="transmembrane region" description="Helical" evidence="7">
    <location>
        <begin position="285"/>
        <end position="305"/>
    </location>
</feature>
<feature type="transmembrane region" description="Helical" evidence="7">
    <location>
        <begin position="317"/>
        <end position="337"/>
    </location>
</feature>
<keyword evidence="10" id="KW-1185">Reference proteome</keyword>
<comment type="caution">
    <text evidence="9">The sequence shown here is derived from an EMBL/GenBank/DDBJ whole genome shotgun (WGS) entry which is preliminary data.</text>
</comment>
<gene>
    <name evidence="9" type="ORF">GCM10010246_83400</name>
</gene>
<feature type="transmembrane region" description="Helical" evidence="7">
    <location>
        <begin position="63"/>
        <end position="86"/>
    </location>
</feature>
<organism evidence="9 10">
    <name type="scientific">Streptomyces cuspidosporus</name>
    <dbReference type="NCBI Taxonomy" id="66882"/>
    <lineage>
        <taxon>Bacteria</taxon>
        <taxon>Bacillati</taxon>
        <taxon>Actinomycetota</taxon>
        <taxon>Actinomycetes</taxon>
        <taxon>Kitasatosporales</taxon>
        <taxon>Streptomycetaceae</taxon>
        <taxon>Streptomyces</taxon>
    </lineage>
</organism>
<dbReference type="Proteomes" id="UP001500253">
    <property type="component" value="Unassembled WGS sequence"/>
</dbReference>
<feature type="transmembrane region" description="Helical" evidence="7">
    <location>
        <begin position="98"/>
        <end position="116"/>
    </location>
</feature>
<keyword evidence="4 7" id="KW-0812">Transmembrane</keyword>
<accession>A0ABP5UDW1</accession>
<name>A0ABP5UDW1_9ACTN</name>
<dbReference type="Pfam" id="PF07690">
    <property type="entry name" value="MFS_1"/>
    <property type="match status" value="1"/>
</dbReference>
<dbReference type="InterPro" id="IPR036259">
    <property type="entry name" value="MFS_trans_sf"/>
</dbReference>
<dbReference type="Gene3D" id="1.20.1250.20">
    <property type="entry name" value="MFS general substrate transporter like domains"/>
    <property type="match status" value="1"/>
</dbReference>
<feature type="transmembrane region" description="Helical" evidence="7">
    <location>
        <begin position="40"/>
        <end position="57"/>
    </location>
</feature>
<dbReference type="CDD" id="cd17369">
    <property type="entry name" value="MFS_ShiA_like"/>
    <property type="match status" value="1"/>
</dbReference>